<keyword evidence="9" id="KW-0325">Glycoprotein</keyword>
<evidence type="ECO:0000256" key="6">
    <source>
        <dbReference type="ARBA" id="ARBA00022989"/>
    </source>
</evidence>
<evidence type="ECO:0000256" key="1">
    <source>
        <dbReference type="ARBA" id="ARBA00004479"/>
    </source>
</evidence>
<dbReference type="InterPro" id="IPR013783">
    <property type="entry name" value="Ig-like_fold"/>
</dbReference>
<protein>
    <submittedName>
        <fullName evidence="14">Intercellular adhesion molecule 3-like</fullName>
    </submittedName>
</protein>
<dbReference type="PANTHER" id="PTHR13771:SF17">
    <property type="entry name" value="INTERCELLULAR ADHESION MOLECULE 3"/>
    <property type="match status" value="1"/>
</dbReference>
<dbReference type="KEGG" id="bbis:105004805"/>
<evidence type="ECO:0000256" key="9">
    <source>
        <dbReference type="ARBA" id="ARBA00023180"/>
    </source>
</evidence>
<keyword evidence="4" id="KW-0677">Repeat</keyword>
<feature type="domain" description="Intercellular adhesion molecule N-terminal" evidence="12">
    <location>
        <begin position="52"/>
        <end position="135"/>
    </location>
</feature>
<keyword evidence="5" id="KW-0130">Cell adhesion</keyword>
<evidence type="ECO:0000259" key="12">
    <source>
        <dbReference type="Pfam" id="PF03921"/>
    </source>
</evidence>
<evidence type="ECO:0000256" key="11">
    <source>
        <dbReference type="SAM" id="SignalP"/>
    </source>
</evidence>
<dbReference type="RefSeq" id="XP_010860869.1">
    <property type="nucleotide sequence ID" value="XM_010862567.1"/>
</dbReference>
<organism evidence="13 14">
    <name type="scientific">Bison bison bison</name>
    <name type="common">North American plains bison</name>
    <dbReference type="NCBI Taxonomy" id="43346"/>
    <lineage>
        <taxon>Eukaryota</taxon>
        <taxon>Metazoa</taxon>
        <taxon>Chordata</taxon>
        <taxon>Craniata</taxon>
        <taxon>Vertebrata</taxon>
        <taxon>Euteleostomi</taxon>
        <taxon>Mammalia</taxon>
        <taxon>Eutheria</taxon>
        <taxon>Laurasiatheria</taxon>
        <taxon>Artiodactyla</taxon>
        <taxon>Ruminantia</taxon>
        <taxon>Pecora</taxon>
        <taxon>Bovidae</taxon>
        <taxon>Bovinae</taxon>
        <taxon>Bison</taxon>
    </lineage>
</organism>
<evidence type="ECO:0000313" key="14">
    <source>
        <dbReference type="RefSeq" id="XP_010860869.1"/>
    </source>
</evidence>
<dbReference type="Pfam" id="PF03921">
    <property type="entry name" value="ICAM_N"/>
    <property type="match status" value="1"/>
</dbReference>
<dbReference type="SUPFAM" id="SSF48726">
    <property type="entry name" value="Immunoglobulin"/>
    <property type="match status" value="1"/>
</dbReference>
<comment type="subcellular location">
    <subcellularLocation>
        <location evidence="1">Membrane</location>
        <topology evidence="1">Single-pass type I membrane protein</topology>
    </subcellularLocation>
</comment>
<name>A0A6P3J8D9_BISBB</name>
<evidence type="ECO:0000256" key="2">
    <source>
        <dbReference type="ARBA" id="ARBA00022692"/>
    </source>
</evidence>
<dbReference type="GeneID" id="105004805"/>
<dbReference type="InterPro" id="IPR047012">
    <property type="entry name" value="ICAM_VCAM"/>
</dbReference>
<proteinExistence type="predicted"/>
<evidence type="ECO:0000313" key="13">
    <source>
        <dbReference type="Proteomes" id="UP000515208"/>
    </source>
</evidence>
<gene>
    <name evidence="14" type="primary">LOC105004805</name>
</gene>
<dbReference type="Gene3D" id="2.60.40.10">
    <property type="entry name" value="Immunoglobulins"/>
    <property type="match status" value="1"/>
</dbReference>
<keyword evidence="8" id="KW-1015">Disulfide bond</keyword>
<feature type="signal peptide" evidence="11">
    <location>
        <begin position="1"/>
        <end position="50"/>
    </location>
</feature>
<dbReference type="GO" id="GO:0005886">
    <property type="term" value="C:plasma membrane"/>
    <property type="evidence" value="ECO:0007669"/>
    <property type="project" value="TreeGrafter"/>
</dbReference>
<accession>A0A6P3J8D9</accession>
<reference evidence="14" key="1">
    <citation type="submission" date="2025-08" db="UniProtKB">
        <authorList>
            <consortium name="RefSeq"/>
        </authorList>
    </citation>
    <scope>IDENTIFICATION</scope>
    <source>
        <tissue evidence="14">Blood</tissue>
    </source>
</reference>
<dbReference type="GO" id="GO:0005178">
    <property type="term" value="F:integrin binding"/>
    <property type="evidence" value="ECO:0007669"/>
    <property type="project" value="InterPro"/>
</dbReference>
<dbReference type="PANTHER" id="PTHR13771">
    <property type="entry name" value="INTERCELLULAR ADHESION MOLECULE"/>
    <property type="match status" value="1"/>
</dbReference>
<dbReference type="AlphaFoldDB" id="A0A6P3J8D9"/>
<evidence type="ECO:0000256" key="10">
    <source>
        <dbReference type="ARBA" id="ARBA00023319"/>
    </source>
</evidence>
<evidence type="ECO:0000256" key="7">
    <source>
        <dbReference type="ARBA" id="ARBA00023136"/>
    </source>
</evidence>
<dbReference type="InterPro" id="IPR013768">
    <property type="entry name" value="ICAM_N"/>
</dbReference>
<keyword evidence="10" id="KW-0393">Immunoglobulin domain</keyword>
<evidence type="ECO:0000256" key="4">
    <source>
        <dbReference type="ARBA" id="ARBA00022737"/>
    </source>
</evidence>
<evidence type="ECO:0000256" key="3">
    <source>
        <dbReference type="ARBA" id="ARBA00022729"/>
    </source>
</evidence>
<keyword evidence="7" id="KW-0472">Membrane</keyword>
<dbReference type="FunFam" id="2.60.40.10:FF:000194">
    <property type="entry name" value="Intercellular adhesion molecule 1"/>
    <property type="match status" value="1"/>
</dbReference>
<dbReference type="CDD" id="cd20997">
    <property type="entry name" value="IgI_N_ICAM-3"/>
    <property type="match status" value="1"/>
</dbReference>
<evidence type="ECO:0000256" key="5">
    <source>
        <dbReference type="ARBA" id="ARBA00022889"/>
    </source>
</evidence>
<keyword evidence="2" id="KW-0812">Transmembrane</keyword>
<dbReference type="OrthoDB" id="6250964at2759"/>
<keyword evidence="3 11" id="KW-0732">Signal</keyword>
<dbReference type="GO" id="GO:0007155">
    <property type="term" value="P:cell adhesion"/>
    <property type="evidence" value="ECO:0007669"/>
    <property type="project" value="UniProtKB-KW"/>
</dbReference>
<dbReference type="Proteomes" id="UP000515208">
    <property type="component" value="Unplaced"/>
</dbReference>
<feature type="chain" id="PRO_5027966702" evidence="11">
    <location>
        <begin position="51"/>
        <end position="137"/>
    </location>
</feature>
<evidence type="ECO:0000256" key="8">
    <source>
        <dbReference type="ARBA" id="ARBA00023157"/>
    </source>
</evidence>
<keyword evidence="13" id="KW-1185">Reference proteome</keyword>
<sequence length="137" mass="14735">MFDGAQRFIKGTSSSRLVTMMPSGPPPRVYWTSLIFLLLACCLLPTGAQGQTYQVRVEPKDPVVPFGEPLVVNCTLDCPGPGLISLETALSKEPHSRGLGWAAFRLTNVTGDMEILCSGICNKSQVVGFSNITVFGE</sequence>
<keyword evidence="6" id="KW-1133">Transmembrane helix</keyword>
<dbReference type="InterPro" id="IPR036179">
    <property type="entry name" value="Ig-like_dom_sf"/>
</dbReference>